<keyword evidence="2" id="KW-1185">Reference proteome</keyword>
<reference evidence="2" key="1">
    <citation type="journal article" date="2024" name="Proc. Natl. Acad. Sci. U.S.A.">
        <title>Extraordinary preservation of gene collinearity over three hundred million years revealed in homosporous lycophytes.</title>
        <authorList>
            <person name="Li C."/>
            <person name="Wickell D."/>
            <person name="Kuo L.Y."/>
            <person name="Chen X."/>
            <person name="Nie B."/>
            <person name="Liao X."/>
            <person name="Peng D."/>
            <person name="Ji J."/>
            <person name="Jenkins J."/>
            <person name="Williams M."/>
            <person name="Shu S."/>
            <person name="Plott C."/>
            <person name="Barry K."/>
            <person name="Rajasekar S."/>
            <person name="Grimwood J."/>
            <person name="Han X."/>
            <person name="Sun S."/>
            <person name="Hou Z."/>
            <person name="He W."/>
            <person name="Dai G."/>
            <person name="Sun C."/>
            <person name="Schmutz J."/>
            <person name="Leebens-Mack J.H."/>
            <person name="Li F.W."/>
            <person name="Wang L."/>
        </authorList>
    </citation>
    <scope>NUCLEOTIDE SEQUENCE [LARGE SCALE GENOMIC DNA]</scope>
    <source>
        <strain evidence="2">cv. PW_Plant_1</strain>
    </source>
</reference>
<dbReference type="Proteomes" id="UP001162992">
    <property type="component" value="Chromosome 10"/>
</dbReference>
<gene>
    <name evidence="1" type="ORF">O6H91_10G110100</name>
</gene>
<accession>A0ACC2CKP1</accession>
<dbReference type="EMBL" id="CM055101">
    <property type="protein sequence ID" value="KAJ7542525.1"/>
    <property type="molecule type" value="Genomic_DNA"/>
</dbReference>
<sequence>MGNDMVEEDDFGLQDKQQQQQHDDGWEDSQFRDGVRSGTEAGEGGDSSASGKQKAGGSFWGWGNQNLGVNRFDEGKKQTALAACATEHEALINCLGKGAFVNCSSLQRSFWDCYAKNRGVRGNKIAAWFAAPTLSGQHGARKEADGAGKNREANSSEVRDGGTDR</sequence>
<evidence type="ECO:0000313" key="2">
    <source>
        <dbReference type="Proteomes" id="UP001162992"/>
    </source>
</evidence>
<proteinExistence type="predicted"/>
<protein>
    <submittedName>
        <fullName evidence="1">Uncharacterized protein</fullName>
    </submittedName>
</protein>
<name>A0ACC2CKP1_DIPCM</name>
<organism evidence="1 2">
    <name type="scientific">Diphasiastrum complanatum</name>
    <name type="common">Issler's clubmoss</name>
    <name type="synonym">Lycopodium complanatum</name>
    <dbReference type="NCBI Taxonomy" id="34168"/>
    <lineage>
        <taxon>Eukaryota</taxon>
        <taxon>Viridiplantae</taxon>
        <taxon>Streptophyta</taxon>
        <taxon>Embryophyta</taxon>
        <taxon>Tracheophyta</taxon>
        <taxon>Lycopodiopsida</taxon>
        <taxon>Lycopodiales</taxon>
        <taxon>Lycopodiaceae</taxon>
        <taxon>Lycopodioideae</taxon>
        <taxon>Diphasiastrum</taxon>
    </lineage>
</organism>
<comment type="caution">
    <text evidence="1">The sequence shown here is derived from an EMBL/GenBank/DDBJ whole genome shotgun (WGS) entry which is preliminary data.</text>
</comment>
<evidence type="ECO:0000313" key="1">
    <source>
        <dbReference type="EMBL" id="KAJ7542525.1"/>
    </source>
</evidence>